<dbReference type="SUPFAM" id="SSF51445">
    <property type="entry name" value="(Trans)glycosidases"/>
    <property type="match status" value="1"/>
</dbReference>
<proteinExistence type="predicted"/>
<evidence type="ECO:0000313" key="1">
    <source>
        <dbReference type="EMBL" id="KPJ63976.1"/>
    </source>
</evidence>
<accession>A0A0S7XNH2</accession>
<sequence>MGAALCALVAISSQAPAKRAEIRPGQYFGITATGCPEAHCDDFIGFPVERKDEILTMTGANLGGASVFWEKCEKSDPGDGPSQYDWSSLDDNDQASNRRFTLMIGIKVASEWADALRLTDKERWSRLVERFSEAAARECRRRWGDRAKFYHVPGNEPSLKDEKSLPEGYNWYTWYMEPAIHIYNGVKRASAKNQVVVGALVVGDEPRIGSLYLGGLKDHFDVLDIHAYAPGDHEVGHKMHVGIDQIIEAHGVMEKHGDGDKKIYLGEGWSLWPKPEHLYRKGPDEPVTPEMIEHYRQALLCGYRNLTTPRDGFDPEWVMGARYFILNDFWQKMHWKERAKPRYENGKLKGWVLDGYWIQYEEGALDPTYRDWGLIHFDGTPKAPELLTDFPPYIPKDGLTATIELPAGKTAATPGEPYRVTVTTTNGEKTAFTDLRFGLGMRKWWNDKKAPPAPKITPLLPEPPTTVAPGRAASGSFLVEFNEKHRGKRVRLVGEMYYTWQGKPYYADAWLWVNVE</sequence>
<dbReference type="AlphaFoldDB" id="A0A0S7XNH2"/>
<reference evidence="1 2" key="1">
    <citation type="journal article" date="2015" name="Microbiome">
        <title>Genomic resolution of linkages in carbon, nitrogen, and sulfur cycling among widespread estuary sediment bacteria.</title>
        <authorList>
            <person name="Baker B.J."/>
            <person name="Lazar C.S."/>
            <person name="Teske A.P."/>
            <person name="Dick G.J."/>
        </authorList>
    </citation>
    <scope>NUCLEOTIDE SEQUENCE [LARGE SCALE GENOMIC DNA]</scope>
    <source>
        <strain evidence="1">DG_56</strain>
    </source>
</reference>
<dbReference type="InterPro" id="IPR017853">
    <property type="entry name" value="GH"/>
</dbReference>
<gene>
    <name evidence="1" type="ORF">AMK68_02670</name>
</gene>
<dbReference type="Proteomes" id="UP000052020">
    <property type="component" value="Unassembled WGS sequence"/>
</dbReference>
<dbReference type="Gene3D" id="3.20.20.80">
    <property type="entry name" value="Glycosidases"/>
    <property type="match status" value="1"/>
</dbReference>
<protein>
    <submittedName>
        <fullName evidence="1">Uncharacterized protein</fullName>
    </submittedName>
</protein>
<dbReference type="EMBL" id="LIZY01000051">
    <property type="protein sequence ID" value="KPJ63976.1"/>
    <property type="molecule type" value="Genomic_DNA"/>
</dbReference>
<evidence type="ECO:0000313" key="2">
    <source>
        <dbReference type="Proteomes" id="UP000052020"/>
    </source>
</evidence>
<comment type="caution">
    <text evidence="1">The sequence shown here is derived from an EMBL/GenBank/DDBJ whole genome shotgun (WGS) entry which is preliminary data.</text>
</comment>
<organism evidence="1 2">
    <name type="scientific">candidate division KD3-62 bacterium DG_56</name>
    <dbReference type="NCBI Taxonomy" id="1704032"/>
    <lineage>
        <taxon>Bacteria</taxon>
        <taxon>candidate division KD3-62</taxon>
    </lineage>
</organism>
<name>A0A0S7XNH2_9BACT</name>